<dbReference type="AlphaFoldDB" id="C4JKN9"/>
<dbReference type="GO" id="GO:0006107">
    <property type="term" value="P:oxaloacetate metabolic process"/>
    <property type="evidence" value="ECO:0007669"/>
    <property type="project" value="TreeGrafter"/>
</dbReference>
<dbReference type="Pfam" id="PF03328">
    <property type="entry name" value="HpcH_HpaI"/>
    <property type="match status" value="1"/>
</dbReference>
<dbReference type="OrthoDB" id="1773at2759"/>
<dbReference type="Gene3D" id="3.20.20.60">
    <property type="entry name" value="Phosphoenolpyruvate-binding domains"/>
    <property type="match status" value="1"/>
</dbReference>
<organism evidence="7 8">
    <name type="scientific">Uncinocarpus reesii (strain UAMH 1704)</name>
    <dbReference type="NCBI Taxonomy" id="336963"/>
    <lineage>
        <taxon>Eukaryota</taxon>
        <taxon>Fungi</taxon>
        <taxon>Dikarya</taxon>
        <taxon>Ascomycota</taxon>
        <taxon>Pezizomycotina</taxon>
        <taxon>Eurotiomycetes</taxon>
        <taxon>Eurotiomycetidae</taxon>
        <taxon>Onygenales</taxon>
        <taxon>Onygenaceae</taxon>
        <taxon>Uncinocarpus</taxon>
    </lineage>
</organism>
<feature type="binding site" evidence="5">
    <location>
        <position position="164"/>
    </location>
    <ligand>
        <name>Mg(2+)</name>
        <dbReference type="ChEBI" id="CHEBI:18420"/>
    </ligand>
</feature>
<keyword evidence="8" id="KW-1185">Reference proteome</keyword>
<dbReference type="GO" id="GO:0003824">
    <property type="term" value="F:catalytic activity"/>
    <property type="evidence" value="ECO:0007669"/>
    <property type="project" value="InterPro"/>
</dbReference>
<dbReference type="InterPro" id="IPR040442">
    <property type="entry name" value="Pyrv_kinase-like_dom_sf"/>
</dbReference>
<dbReference type="Proteomes" id="UP000002058">
    <property type="component" value="Unassembled WGS sequence"/>
</dbReference>
<evidence type="ECO:0000256" key="5">
    <source>
        <dbReference type="PIRSR" id="PIRSR015582-2"/>
    </source>
</evidence>
<feature type="binding site" evidence="4">
    <location>
        <position position="137"/>
    </location>
    <ligand>
        <name>substrate</name>
    </ligand>
</feature>
<dbReference type="InterPro" id="IPR011206">
    <property type="entry name" value="Citrate_lyase_beta/mcl1/mcl2"/>
</dbReference>
<evidence type="ECO:0000313" key="8">
    <source>
        <dbReference type="Proteomes" id="UP000002058"/>
    </source>
</evidence>
<evidence type="ECO:0000256" key="1">
    <source>
        <dbReference type="ARBA" id="ARBA00001946"/>
    </source>
</evidence>
<evidence type="ECO:0000313" key="7">
    <source>
        <dbReference type="EMBL" id="EEP75790.1"/>
    </source>
</evidence>
<dbReference type="InParanoid" id="C4JKN9"/>
<evidence type="ECO:0000256" key="3">
    <source>
        <dbReference type="ARBA" id="ARBA00022842"/>
    </source>
</evidence>
<dbReference type="InterPro" id="IPR015813">
    <property type="entry name" value="Pyrv/PenolPyrv_kinase-like_dom"/>
</dbReference>
<dbReference type="GeneID" id="8438658"/>
<dbReference type="VEuPathDB" id="FungiDB:UREG_00637"/>
<dbReference type="PIRSF" id="PIRSF015582">
    <property type="entry name" value="Cit_lyase_B"/>
    <property type="match status" value="1"/>
</dbReference>
<evidence type="ECO:0000256" key="4">
    <source>
        <dbReference type="PIRSR" id="PIRSR015582-1"/>
    </source>
</evidence>
<dbReference type="GO" id="GO:0000287">
    <property type="term" value="F:magnesium ion binding"/>
    <property type="evidence" value="ECO:0007669"/>
    <property type="project" value="TreeGrafter"/>
</dbReference>
<dbReference type="OMA" id="AWLFCPA"/>
<dbReference type="eggNOG" id="ENOG502QQPK">
    <property type="taxonomic scope" value="Eukaryota"/>
</dbReference>
<protein>
    <recommendedName>
        <fullName evidence="6">HpcH/HpaI aldolase/citrate lyase domain-containing protein</fullName>
    </recommendedName>
</protein>
<accession>C4JKN9</accession>
<proteinExistence type="predicted"/>
<dbReference type="HOGENOM" id="CLU_044864_1_1_1"/>
<evidence type="ECO:0000256" key="2">
    <source>
        <dbReference type="ARBA" id="ARBA00022723"/>
    </source>
</evidence>
<dbReference type="FunFam" id="3.20.20.60:FF:000023">
    <property type="entry name" value="CitE, Citrate lyase beta subunit"/>
    <property type="match status" value="1"/>
</dbReference>
<gene>
    <name evidence="7" type="ORF">UREG_00637</name>
</gene>
<dbReference type="PANTHER" id="PTHR32308">
    <property type="entry name" value="LYASE BETA SUBUNIT, PUTATIVE (AFU_ORTHOLOGUE AFUA_4G13030)-RELATED"/>
    <property type="match status" value="1"/>
</dbReference>
<reference evidence="8" key="1">
    <citation type="journal article" date="2009" name="Genome Res.">
        <title>Comparative genomic analyses of the human fungal pathogens Coccidioides and their relatives.</title>
        <authorList>
            <person name="Sharpton T.J."/>
            <person name="Stajich J.E."/>
            <person name="Rounsley S.D."/>
            <person name="Gardner M.J."/>
            <person name="Wortman J.R."/>
            <person name="Jordar V.S."/>
            <person name="Maiti R."/>
            <person name="Kodira C.D."/>
            <person name="Neafsey D.E."/>
            <person name="Zeng Q."/>
            <person name="Hung C.-Y."/>
            <person name="McMahan C."/>
            <person name="Muszewska A."/>
            <person name="Grynberg M."/>
            <person name="Mandel M.A."/>
            <person name="Kellner E.M."/>
            <person name="Barker B.M."/>
            <person name="Galgiani J.N."/>
            <person name="Orbach M.J."/>
            <person name="Kirkland T.N."/>
            <person name="Cole G.T."/>
            <person name="Henn M.R."/>
            <person name="Birren B.W."/>
            <person name="Taylor J.W."/>
        </authorList>
    </citation>
    <scope>NUCLEOTIDE SEQUENCE [LARGE SCALE GENOMIC DNA]</scope>
    <source>
        <strain evidence="8">UAMH 1704</strain>
    </source>
</reference>
<evidence type="ECO:0000259" key="6">
    <source>
        <dbReference type="Pfam" id="PF03328"/>
    </source>
</evidence>
<dbReference type="EMBL" id="CH476615">
    <property type="protein sequence ID" value="EEP75790.1"/>
    <property type="molecule type" value="Genomic_DNA"/>
</dbReference>
<comment type="cofactor">
    <cofactor evidence="1">
        <name>Mg(2+)</name>
        <dbReference type="ChEBI" id="CHEBI:18420"/>
    </cofactor>
</comment>
<dbReference type="InterPro" id="IPR005000">
    <property type="entry name" value="Aldolase/citrate-lyase_domain"/>
</dbReference>
<keyword evidence="3 5" id="KW-0460">Magnesium</keyword>
<dbReference type="RefSeq" id="XP_002541123.1">
    <property type="nucleotide sequence ID" value="XM_002541077.1"/>
</dbReference>
<keyword evidence="2 5" id="KW-0479">Metal-binding</keyword>
<dbReference type="PANTHER" id="PTHR32308:SF0">
    <property type="entry name" value="HPCH_HPAI ALDOLASE_CITRATE LYASE DOMAIN-CONTAINING PROTEIN"/>
    <property type="match status" value="1"/>
</dbReference>
<feature type="binding site" evidence="4">
    <location>
        <position position="71"/>
    </location>
    <ligand>
        <name>substrate</name>
    </ligand>
</feature>
<sequence>MAANNVLRRALFYVPGSNRRMLEKSRSIAVDCVAYDLEDSVTFSQKDEARKMVRNEIDQTKPDSIREQSVRINSVGSGLAEKDLEQMLQSPNLSTIVVPKVDSASDLRFVHDMVHHALSTAAPSTPRTPISILALIESAKSLTNLSEICTASPLLSGLIFAAEDFALDLNLTRTPSLSEFLYARSAIVTAARAHNIPSVIDLVCTSYSSRTAANPEDKRAVDILKAEAQGGKRLGFNGKQCIHPTQVPIVQDTFSPEMEELQWAVRVSIADEKAARQGRGAWSLGGKMIDVPVAEKARVIVKKAVACGMDVEAVKREWIDQEPE</sequence>
<feature type="domain" description="HpcH/HpaI aldolase/citrate lyase" evidence="6">
    <location>
        <begin position="9"/>
        <end position="244"/>
    </location>
</feature>
<name>C4JKN9_UNCRE</name>
<dbReference type="KEGG" id="ure:UREG_00637"/>
<feature type="binding site" evidence="5">
    <location>
        <position position="137"/>
    </location>
    <ligand>
        <name>Mg(2+)</name>
        <dbReference type="ChEBI" id="CHEBI:18420"/>
    </ligand>
</feature>
<dbReference type="STRING" id="336963.C4JKN9"/>
<dbReference type="SUPFAM" id="SSF51621">
    <property type="entry name" value="Phosphoenolpyruvate/pyruvate domain"/>
    <property type="match status" value="1"/>
</dbReference>